<organism evidence="1 2">
    <name type="scientific">Thanatephorus cucumeris (strain AG1-IA)</name>
    <name type="common">Rice sheath blight fungus</name>
    <name type="synonym">Rhizoctonia solani</name>
    <dbReference type="NCBI Taxonomy" id="983506"/>
    <lineage>
        <taxon>Eukaryota</taxon>
        <taxon>Fungi</taxon>
        <taxon>Dikarya</taxon>
        <taxon>Basidiomycota</taxon>
        <taxon>Agaricomycotina</taxon>
        <taxon>Agaricomycetes</taxon>
        <taxon>Cantharellales</taxon>
        <taxon>Ceratobasidiaceae</taxon>
        <taxon>Rhizoctonia</taxon>
        <taxon>Rhizoctonia solani AG-1</taxon>
    </lineage>
</organism>
<sequence>MECEVGAQVIARYALTDDNSQFSGERRECSHVQLRLRYTEERWGTPGWCTRLRIRGYYTSPLFAYPPRTSRIINSLWPDLEIEDHINLHPSVGLVAMIGTAPNN</sequence>
<proteinExistence type="predicted"/>
<dbReference type="AlphaFoldDB" id="L8WXU0"/>
<reference evidence="1 2" key="1">
    <citation type="journal article" date="2013" name="Nat. Commun.">
        <title>The evolution and pathogenic mechanisms of the rice sheath blight pathogen.</title>
        <authorList>
            <person name="Zheng A."/>
            <person name="Lin R."/>
            <person name="Xu L."/>
            <person name="Qin P."/>
            <person name="Tang C."/>
            <person name="Ai P."/>
            <person name="Zhang D."/>
            <person name="Liu Y."/>
            <person name="Sun Z."/>
            <person name="Feng H."/>
            <person name="Wang Y."/>
            <person name="Chen Y."/>
            <person name="Liang X."/>
            <person name="Fu R."/>
            <person name="Li Q."/>
            <person name="Zhang J."/>
            <person name="Yu X."/>
            <person name="Xie Z."/>
            <person name="Ding L."/>
            <person name="Guan P."/>
            <person name="Tang J."/>
            <person name="Liang Y."/>
            <person name="Wang S."/>
            <person name="Deng Q."/>
            <person name="Li S."/>
            <person name="Zhu J."/>
            <person name="Wang L."/>
            <person name="Liu H."/>
            <person name="Li P."/>
        </authorList>
    </citation>
    <scope>NUCLEOTIDE SEQUENCE [LARGE SCALE GENOMIC DNA]</scope>
    <source>
        <strain evidence="2">AG-1 IA</strain>
    </source>
</reference>
<evidence type="ECO:0000313" key="2">
    <source>
        <dbReference type="Proteomes" id="UP000011668"/>
    </source>
</evidence>
<dbReference type="EMBL" id="AFRT01001007">
    <property type="protein sequence ID" value="ELU41642.1"/>
    <property type="molecule type" value="Genomic_DNA"/>
</dbReference>
<evidence type="ECO:0000313" key="1">
    <source>
        <dbReference type="EMBL" id="ELU41642.1"/>
    </source>
</evidence>
<comment type="caution">
    <text evidence="1">The sequence shown here is derived from an EMBL/GenBank/DDBJ whole genome shotgun (WGS) entry which is preliminary data.</text>
</comment>
<protein>
    <submittedName>
        <fullName evidence="1">Uncharacterized protein</fullName>
    </submittedName>
</protein>
<accession>L8WXU0</accession>
<keyword evidence="2" id="KW-1185">Reference proteome</keyword>
<dbReference type="HOGENOM" id="CLU_2251857_0_0_1"/>
<name>L8WXU0_THACA</name>
<gene>
    <name evidence="1" type="ORF">AG1IA_04328</name>
</gene>
<dbReference type="Proteomes" id="UP000011668">
    <property type="component" value="Unassembled WGS sequence"/>
</dbReference>